<dbReference type="PROSITE" id="PS51469">
    <property type="entry name" value="SUN"/>
    <property type="match status" value="1"/>
</dbReference>
<feature type="region of interest" description="Disordered" evidence="5">
    <location>
        <begin position="377"/>
        <end position="592"/>
    </location>
</feature>
<feature type="region of interest" description="Disordered" evidence="5">
    <location>
        <begin position="335"/>
        <end position="364"/>
    </location>
</feature>
<keyword evidence="3" id="KW-1133">Transmembrane helix</keyword>
<evidence type="ECO:0000256" key="6">
    <source>
        <dbReference type="SAM" id="SignalP"/>
    </source>
</evidence>
<dbReference type="InterPro" id="IPR008979">
    <property type="entry name" value="Galactose-bd-like_sf"/>
</dbReference>
<feature type="compositionally biased region" description="Low complexity" evidence="5">
    <location>
        <begin position="519"/>
        <end position="548"/>
    </location>
</feature>
<dbReference type="Proteomes" id="UP000027195">
    <property type="component" value="Unassembled WGS sequence"/>
</dbReference>
<gene>
    <name evidence="8" type="ORF">BOTBODRAFT_176797</name>
</gene>
<feature type="compositionally biased region" description="Low complexity" evidence="5">
    <location>
        <begin position="555"/>
        <end position="587"/>
    </location>
</feature>
<dbReference type="GO" id="GO:0012505">
    <property type="term" value="C:endomembrane system"/>
    <property type="evidence" value="ECO:0007669"/>
    <property type="project" value="UniProtKB-SubCell"/>
</dbReference>
<dbReference type="GO" id="GO:0016020">
    <property type="term" value="C:membrane"/>
    <property type="evidence" value="ECO:0007669"/>
    <property type="project" value="InterPro"/>
</dbReference>
<dbReference type="Gene3D" id="2.60.120.260">
    <property type="entry name" value="Galactose-binding domain-like"/>
    <property type="match status" value="1"/>
</dbReference>
<feature type="compositionally biased region" description="Low complexity" evidence="5">
    <location>
        <begin position="335"/>
        <end position="355"/>
    </location>
</feature>
<feature type="compositionally biased region" description="Basic and acidic residues" evidence="5">
    <location>
        <begin position="899"/>
        <end position="909"/>
    </location>
</feature>
<comment type="subcellular location">
    <subcellularLocation>
        <location evidence="1">Endomembrane system</location>
    </subcellularLocation>
</comment>
<sequence length="1019" mass="109880">MLVSRARYLPYSFLACIFIHPAFALAQPQPHDQCPLDPFTALRQPPQPQCALEEAPVKDTPQFLSFEDWKALQLAQEPKAAPQVLPRDAEGGALRDEHNDSSGALLTRSSLPPADAIPPPSSRLSRIPLIDRFNYASLECSARIHASNPSARQPYSILSSKKDKYMLSPCSSRDKFVVVELCDDIQIDTVQLANFEFFSGVFKDFKISVAQTHSADSQGWVDVGTYRAKNVRGVQSFHPMRDLRQFSRYIRIDFLTHYGNEYYCPVSLLRVYGLTQMEEYKWEEWQASSHAHADNGWALIPNAGANLSLGEPGKVTLGKVEQVDPVEAVVEEPVQHAETVSSSSHSGGAAGDVASKASPSQTDTRLPEVALPVAVSHTSTSAVLPSPSSPPPTLTGSPTQPSPVTSERELEEVGGESTLQDPPSTRDQGGDVLSHQATQSSHPSSENASRSPLTTPTAMPTPESITTAPKSEPSTASVSEPQSDSVRTGTPSVGTRSRAVEASVIVVPVTSPTDIRRTASAGSSPATSISSPPASPTPSSGSSHPPASQRANGTAADAQARSQAASQSVPQAASSASASPAHTPSPSVIISSVHYQPPPAQYRAPAAAAHGGESIYRTIMNRIGVLETNSSLGMRYVEAQTRLVGEALKRLEDDVKRLEGVSKTQQQMFQRTMSEWTRLRSELEMERTALMTQVHHLSDEVLLEKRLGIAQLCLLLTVLVFMAFTRGTRTETRFIDEASPRIGNSRRWRGRSEDWGEAWKLPRSPSRSKAAMAAGPAPSAPAMKPPPASSPPEQSRFAFPPSPSSSPDLAPGPLNSNAPSATSPRAQKIIRDASRPRVNSNPMIPPSPSPRRLHNQSLSISIGGRRELAYPYGRGKLAKMAHMHEVKVRKRKVSFEGNRLGERGRDRASDTSTSAAAAAGKENAYSPVRRSRERELERQRDEPDVALVVDSDSDDTRRDGGIPRGNLVPSTSGRGLVPLGTAYGVGGSKDVVVDPELDEDVALGFNDSWEDTSDVDSDR</sequence>
<evidence type="ECO:0000256" key="4">
    <source>
        <dbReference type="ARBA" id="ARBA00023136"/>
    </source>
</evidence>
<keyword evidence="9" id="KW-1185">Reference proteome</keyword>
<keyword evidence="4" id="KW-0472">Membrane</keyword>
<feature type="compositionally biased region" description="Polar residues" evidence="5">
    <location>
        <begin position="417"/>
        <end position="427"/>
    </location>
</feature>
<feature type="domain" description="SUN" evidence="7">
    <location>
        <begin position="108"/>
        <end position="276"/>
    </location>
</feature>
<name>A0A067MKD4_BOTB1</name>
<feature type="compositionally biased region" description="Low complexity" evidence="5">
    <location>
        <begin position="910"/>
        <end position="919"/>
    </location>
</feature>
<feature type="compositionally biased region" description="Low complexity" evidence="5">
    <location>
        <begin position="768"/>
        <end position="782"/>
    </location>
</feature>
<feature type="compositionally biased region" description="Basic and acidic residues" evidence="5">
    <location>
        <begin position="91"/>
        <end position="100"/>
    </location>
</feature>
<dbReference type="InterPro" id="IPR045120">
    <property type="entry name" value="Suco/Slp1-like"/>
</dbReference>
<dbReference type="PANTHER" id="PTHR12953">
    <property type="entry name" value="MEMBRANE PROTEIN CH1 RELATED"/>
    <property type="match status" value="1"/>
</dbReference>
<feature type="region of interest" description="Disordered" evidence="5">
    <location>
        <begin position="758"/>
        <end position="855"/>
    </location>
</feature>
<evidence type="ECO:0000256" key="1">
    <source>
        <dbReference type="ARBA" id="ARBA00004308"/>
    </source>
</evidence>
<dbReference type="SUPFAM" id="SSF49785">
    <property type="entry name" value="Galactose-binding domain-like"/>
    <property type="match status" value="1"/>
</dbReference>
<dbReference type="OrthoDB" id="266334at2759"/>
<evidence type="ECO:0000256" key="2">
    <source>
        <dbReference type="ARBA" id="ARBA00022692"/>
    </source>
</evidence>
<dbReference type="InterPro" id="IPR012919">
    <property type="entry name" value="SUN_dom"/>
</dbReference>
<proteinExistence type="predicted"/>
<feature type="region of interest" description="Disordered" evidence="5">
    <location>
        <begin position="91"/>
        <end position="120"/>
    </location>
</feature>
<accession>A0A067MKD4</accession>
<dbReference type="InParanoid" id="A0A067MKD4"/>
<feature type="chain" id="PRO_5001644765" description="SUN domain-containing protein" evidence="6">
    <location>
        <begin position="25"/>
        <end position="1019"/>
    </location>
</feature>
<keyword evidence="2" id="KW-0812">Transmembrane</keyword>
<protein>
    <recommendedName>
        <fullName evidence="7">SUN domain-containing protein</fullName>
    </recommendedName>
</protein>
<keyword evidence="6" id="KW-0732">Signal</keyword>
<dbReference type="AlphaFoldDB" id="A0A067MKD4"/>
<dbReference type="EMBL" id="KL198053">
    <property type="protein sequence ID" value="KDQ12031.1"/>
    <property type="molecule type" value="Genomic_DNA"/>
</dbReference>
<feature type="compositionally biased region" description="Basic and acidic residues" evidence="5">
    <location>
        <begin position="930"/>
        <end position="943"/>
    </location>
</feature>
<feature type="signal peptide" evidence="6">
    <location>
        <begin position="1"/>
        <end position="24"/>
    </location>
</feature>
<feature type="compositionally biased region" description="Polar residues" evidence="5">
    <location>
        <begin position="814"/>
        <end position="825"/>
    </location>
</feature>
<evidence type="ECO:0000259" key="7">
    <source>
        <dbReference type="PROSITE" id="PS51469"/>
    </source>
</evidence>
<evidence type="ECO:0000313" key="8">
    <source>
        <dbReference type="EMBL" id="KDQ12031.1"/>
    </source>
</evidence>
<feature type="compositionally biased region" description="Polar residues" evidence="5">
    <location>
        <begin position="435"/>
        <end position="495"/>
    </location>
</feature>
<evidence type="ECO:0000256" key="3">
    <source>
        <dbReference type="ARBA" id="ARBA00022989"/>
    </source>
</evidence>
<feature type="compositionally biased region" description="Polar residues" evidence="5">
    <location>
        <begin position="101"/>
        <end position="110"/>
    </location>
</feature>
<dbReference type="Pfam" id="PF07738">
    <property type="entry name" value="Sad1_UNC"/>
    <property type="match status" value="1"/>
</dbReference>
<dbReference type="GO" id="GO:0034975">
    <property type="term" value="P:protein folding in endoplasmic reticulum"/>
    <property type="evidence" value="ECO:0007669"/>
    <property type="project" value="TreeGrafter"/>
</dbReference>
<dbReference type="GO" id="GO:0005737">
    <property type="term" value="C:cytoplasm"/>
    <property type="evidence" value="ECO:0007669"/>
    <property type="project" value="TreeGrafter"/>
</dbReference>
<organism evidence="8 9">
    <name type="scientific">Botryobasidium botryosum (strain FD-172 SS1)</name>
    <dbReference type="NCBI Taxonomy" id="930990"/>
    <lineage>
        <taxon>Eukaryota</taxon>
        <taxon>Fungi</taxon>
        <taxon>Dikarya</taxon>
        <taxon>Basidiomycota</taxon>
        <taxon>Agaricomycotina</taxon>
        <taxon>Agaricomycetes</taxon>
        <taxon>Cantharellales</taxon>
        <taxon>Botryobasidiaceae</taxon>
        <taxon>Botryobasidium</taxon>
    </lineage>
</organism>
<evidence type="ECO:0000256" key="5">
    <source>
        <dbReference type="SAM" id="MobiDB-lite"/>
    </source>
</evidence>
<dbReference type="HOGENOM" id="CLU_011244_0_0_1"/>
<feature type="region of interest" description="Disordered" evidence="5">
    <location>
        <begin position="896"/>
        <end position="977"/>
    </location>
</feature>
<evidence type="ECO:0000313" key="9">
    <source>
        <dbReference type="Proteomes" id="UP000027195"/>
    </source>
</evidence>
<dbReference type="PANTHER" id="PTHR12953:SF0">
    <property type="entry name" value="SUN DOMAIN-CONTAINING OSSIFICATION FACTOR"/>
    <property type="match status" value="1"/>
</dbReference>
<reference evidence="9" key="1">
    <citation type="journal article" date="2014" name="Proc. Natl. Acad. Sci. U.S.A.">
        <title>Extensive sampling of basidiomycete genomes demonstrates inadequacy of the white-rot/brown-rot paradigm for wood decay fungi.</title>
        <authorList>
            <person name="Riley R."/>
            <person name="Salamov A.A."/>
            <person name="Brown D.W."/>
            <person name="Nagy L.G."/>
            <person name="Floudas D."/>
            <person name="Held B.W."/>
            <person name="Levasseur A."/>
            <person name="Lombard V."/>
            <person name="Morin E."/>
            <person name="Otillar R."/>
            <person name="Lindquist E.A."/>
            <person name="Sun H."/>
            <person name="LaButti K.M."/>
            <person name="Schmutz J."/>
            <person name="Jabbour D."/>
            <person name="Luo H."/>
            <person name="Baker S.E."/>
            <person name="Pisabarro A.G."/>
            <person name="Walton J.D."/>
            <person name="Blanchette R.A."/>
            <person name="Henrissat B."/>
            <person name="Martin F."/>
            <person name="Cullen D."/>
            <person name="Hibbett D.S."/>
            <person name="Grigoriev I.V."/>
        </authorList>
    </citation>
    <scope>NUCLEOTIDE SEQUENCE [LARGE SCALE GENOMIC DNA]</scope>
    <source>
        <strain evidence="9">FD-172 SS1</strain>
    </source>
</reference>
<feature type="compositionally biased region" description="Low complexity" evidence="5">
    <location>
        <begin position="394"/>
        <end position="403"/>
    </location>
</feature>